<evidence type="ECO:0000313" key="12">
    <source>
        <dbReference type="Proteomes" id="UP000787472"/>
    </source>
</evidence>
<sequence length="382" mass="41455">MPLPNIFTQLQQLVASPSVSSHSDKWDMSNRAVIELLAGWLEELGFVTEILELPGTGGRKCNLIATLGTGPGGLVLAGHTDTVPYDDFQWQSDPFTLTEKDHRWFGLGATDMKGFFPIAIEAARAFVGTPLQQPLIILATADEESSMSGARALAELGRPKARYAVIGEPTGLVPIRMHKGIMMEKIHIEGLAGHSSNPSLGNSALESMHQVLSELMSYRQQLQQRYHNPGFTIPGPTLNLGCIHGGDNPNRICGHCELQFDLRAIPGMDNDELRQEIDARIHPIALSTGTTIRRETLFGGVPAFEEPANSALVQAAERLTGNGSESVAFATEAPFLQALGMETIVMGPGHIDQAHQPNEYIPLEQVKPAIETLKGLIKQFCL</sequence>
<dbReference type="Gene3D" id="3.40.630.10">
    <property type="entry name" value="Zn peptidases"/>
    <property type="match status" value="1"/>
</dbReference>
<dbReference type="InterPro" id="IPR010169">
    <property type="entry name" value="AcOrn-deacetyl"/>
</dbReference>
<dbReference type="EC" id="3.5.1.16" evidence="11"/>
<evidence type="ECO:0000313" key="11">
    <source>
        <dbReference type="EMBL" id="NHO66582.1"/>
    </source>
</evidence>
<organism evidence="11 12">
    <name type="scientific">Pseudomaricurvus hydrocarbonicus</name>
    <dbReference type="NCBI Taxonomy" id="1470433"/>
    <lineage>
        <taxon>Bacteria</taxon>
        <taxon>Pseudomonadati</taxon>
        <taxon>Pseudomonadota</taxon>
        <taxon>Gammaproteobacteria</taxon>
        <taxon>Cellvibrionales</taxon>
        <taxon>Cellvibrionaceae</taxon>
        <taxon>Pseudomaricurvus</taxon>
    </lineage>
</organism>
<dbReference type="Pfam" id="PF01546">
    <property type="entry name" value="Peptidase_M20"/>
    <property type="match status" value="1"/>
</dbReference>
<keyword evidence="6" id="KW-0479">Metal-binding</keyword>
<dbReference type="PANTHER" id="PTHR43808:SF1">
    <property type="entry name" value="ACETYLORNITHINE DEACETYLASE"/>
    <property type="match status" value="1"/>
</dbReference>
<dbReference type="Proteomes" id="UP000787472">
    <property type="component" value="Unassembled WGS sequence"/>
</dbReference>
<keyword evidence="12" id="KW-1185">Reference proteome</keyword>
<dbReference type="InterPro" id="IPR002933">
    <property type="entry name" value="Peptidase_M20"/>
</dbReference>
<dbReference type="EMBL" id="JAAONZ010000010">
    <property type="protein sequence ID" value="NHO66582.1"/>
    <property type="molecule type" value="Genomic_DNA"/>
</dbReference>
<dbReference type="NCBIfam" id="TIGR01892">
    <property type="entry name" value="AcOrn-deacetyl"/>
    <property type="match status" value="1"/>
</dbReference>
<dbReference type="Pfam" id="PF07687">
    <property type="entry name" value="M20_dimer"/>
    <property type="match status" value="1"/>
</dbReference>
<dbReference type="InterPro" id="IPR050072">
    <property type="entry name" value="Peptidase_M20A"/>
</dbReference>
<keyword evidence="3" id="KW-0963">Cytoplasm</keyword>
<dbReference type="SUPFAM" id="SSF55031">
    <property type="entry name" value="Bacterial exopeptidase dimerisation domain"/>
    <property type="match status" value="1"/>
</dbReference>
<comment type="subcellular location">
    <subcellularLocation>
        <location evidence="1">Cytoplasm</location>
    </subcellularLocation>
</comment>
<dbReference type="PANTHER" id="PTHR43808">
    <property type="entry name" value="ACETYLORNITHINE DEACETYLASE"/>
    <property type="match status" value="1"/>
</dbReference>
<name>A0A9E5JTJ6_9GAMM</name>
<evidence type="ECO:0000256" key="2">
    <source>
        <dbReference type="ARBA" id="ARBA00005691"/>
    </source>
</evidence>
<evidence type="ECO:0000256" key="4">
    <source>
        <dbReference type="ARBA" id="ARBA00022571"/>
    </source>
</evidence>
<evidence type="ECO:0000256" key="6">
    <source>
        <dbReference type="ARBA" id="ARBA00022723"/>
    </source>
</evidence>
<reference evidence="11" key="1">
    <citation type="submission" date="2020-03" db="EMBL/GenBank/DDBJ databases">
        <authorList>
            <person name="Guo F."/>
        </authorList>
    </citation>
    <scope>NUCLEOTIDE SEQUENCE</scope>
    <source>
        <strain evidence="11">JCM 30134</strain>
    </source>
</reference>
<dbReference type="SUPFAM" id="SSF53187">
    <property type="entry name" value="Zn-dependent exopeptidases"/>
    <property type="match status" value="1"/>
</dbReference>
<dbReference type="GO" id="GO:0005737">
    <property type="term" value="C:cytoplasm"/>
    <property type="evidence" value="ECO:0007669"/>
    <property type="project" value="UniProtKB-SubCell"/>
</dbReference>
<evidence type="ECO:0000259" key="10">
    <source>
        <dbReference type="Pfam" id="PF07687"/>
    </source>
</evidence>
<evidence type="ECO:0000256" key="8">
    <source>
        <dbReference type="ARBA" id="ARBA00022833"/>
    </source>
</evidence>
<dbReference type="GO" id="GO:0008777">
    <property type="term" value="F:acetylornithine deacetylase activity"/>
    <property type="evidence" value="ECO:0007669"/>
    <property type="project" value="UniProtKB-EC"/>
</dbReference>
<dbReference type="GO" id="GO:0006526">
    <property type="term" value="P:L-arginine biosynthetic process"/>
    <property type="evidence" value="ECO:0007669"/>
    <property type="project" value="UniProtKB-KW"/>
</dbReference>
<evidence type="ECO:0000256" key="3">
    <source>
        <dbReference type="ARBA" id="ARBA00022490"/>
    </source>
</evidence>
<dbReference type="AlphaFoldDB" id="A0A9E5JTJ6"/>
<evidence type="ECO:0000256" key="5">
    <source>
        <dbReference type="ARBA" id="ARBA00022605"/>
    </source>
</evidence>
<dbReference type="FunFam" id="3.30.70.360:FF:000003">
    <property type="entry name" value="Acetylornithine deacetylase"/>
    <property type="match status" value="1"/>
</dbReference>
<keyword evidence="4" id="KW-0055">Arginine biosynthesis</keyword>
<proteinExistence type="inferred from homology"/>
<dbReference type="RefSeq" id="WP_167187689.1">
    <property type="nucleotide sequence ID" value="NZ_JAAONZ010000010.1"/>
</dbReference>
<dbReference type="InterPro" id="IPR011650">
    <property type="entry name" value="Peptidase_M20_dimer"/>
</dbReference>
<comment type="similarity">
    <text evidence="2">Belongs to the peptidase M20A family. ArgE subfamily.</text>
</comment>
<keyword evidence="9" id="KW-0170">Cobalt</keyword>
<comment type="caution">
    <text evidence="11">The sequence shown here is derived from an EMBL/GenBank/DDBJ whole genome shotgun (WGS) entry which is preliminary data.</text>
</comment>
<keyword evidence="5" id="KW-0028">Amino-acid biosynthesis</keyword>
<accession>A0A9E5JTJ6</accession>
<evidence type="ECO:0000256" key="7">
    <source>
        <dbReference type="ARBA" id="ARBA00022801"/>
    </source>
</evidence>
<dbReference type="CDD" id="cd03894">
    <property type="entry name" value="M20_ArgE"/>
    <property type="match status" value="1"/>
</dbReference>
<dbReference type="Gene3D" id="3.30.70.360">
    <property type="match status" value="1"/>
</dbReference>
<keyword evidence="7 11" id="KW-0378">Hydrolase</keyword>
<keyword evidence="8" id="KW-0862">Zinc</keyword>
<protein>
    <submittedName>
        <fullName evidence="11">Acetylornithine deacetylase</fullName>
        <ecNumber evidence="11">3.5.1.16</ecNumber>
    </submittedName>
</protein>
<dbReference type="GO" id="GO:0046872">
    <property type="term" value="F:metal ion binding"/>
    <property type="evidence" value="ECO:0007669"/>
    <property type="project" value="UniProtKB-KW"/>
</dbReference>
<evidence type="ECO:0000256" key="9">
    <source>
        <dbReference type="ARBA" id="ARBA00023285"/>
    </source>
</evidence>
<feature type="domain" description="Peptidase M20 dimerisation" evidence="10">
    <location>
        <begin position="177"/>
        <end position="282"/>
    </location>
</feature>
<evidence type="ECO:0000256" key="1">
    <source>
        <dbReference type="ARBA" id="ARBA00004496"/>
    </source>
</evidence>
<gene>
    <name evidence="11" type="primary">argE</name>
    <name evidence="11" type="ORF">G8770_13615</name>
</gene>
<dbReference type="InterPro" id="IPR036264">
    <property type="entry name" value="Bact_exopeptidase_dim_dom"/>
</dbReference>
<dbReference type="NCBIfam" id="NF003474">
    <property type="entry name" value="PRK05111.1"/>
    <property type="match status" value="1"/>
</dbReference>